<evidence type="ECO:0000256" key="2">
    <source>
        <dbReference type="ARBA" id="ARBA00023125"/>
    </source>
</evidence>
<evidence type="ECO:0000256" key="1">
    <source>
        <dbReference type="ARBA" id="ARBA00023015"/>
    </source>
</evidence>
<dbReference type="SMART" id="SM00342">
    <property type="entry name" value="HTH_ARAC"/>
    <property type="match status" value="1"/>
</dbReference>
<keyword evidence="2" id="KW-0238">DNA-binding</keyword>
<reference evidence="6" key="1">
    <citation type="submission" date="2020-10" db="EMBL/GenBank/DDBJ databases">
        <authorList>
            <person name="Gilroy R."/>
        </authorList>
    </citation>
    <scope>NUCLEOTIDE SEQUENCE</scope>
    <source>
        <strain evidence="6">ChiGjej1B1-24693</strain>
    </source>
</reference>
<dbReference type="PRINTS" id="PR00032">
    <property type="entry name" value="HTHARAC"/>
</dbReference>
<dbReference type="InterPro" id="IPR018062">
    <property type="entry name" value="HTH_AraC-typ_CS"/>
</dbReference>
<dbReference type="Proteomes" id="UP000886842">
    <property type="component" value="Unassembled WGS sequence"/>
</dbReference>
<dbReference type="InterPro" id="IPR037923">
    <property type="entry name" value="HTH-like"/>
</dbReference>
<dbReference type="SUPFAM" id="SSF46689">
    <property type="entry name" value="Homeodomain-like"/>
    <property type="match status" value="2"/>
</dbReference>
<evidence type="ECO:0000256" key="3">
    <source>
        <dbReference type="ARBA" id="ARBA00023159"/>
    </source>
</evidence>
<dbReference type="PROSITE" id="PS00041">
    <property type="entry name" value="HTH_ARAC_FAMILY_1"/>
    <property type="match status" value="1"/>
</dbReference>
<dbReference type="InterPro" id="IPR020449">
    <property type="entry name" value="Tscrpt_reg_AraC-type_HTH"/>
</dbReference>
<sequence length="281" mass="30757">MDDPAVRPEAAAARAPLREVPQVDRISAGSLDEVTGYRVIREHGTTDHLLIVTRSGQGRLLTATGAVTVAGGDVITYEPGTPHDYGVDPTVGAWGIAFAHVHPRPDWGPLLDWPEAAPGLRHLSLGGELARTVTDQLLTMARWARSGHPRSALLAMNALELALVWCDSANPRSHQLDPRIARVLTHLDTTVTQAHSIGALARLAHLSPSRFSHLFTEQVGMAPMAYLEHQRMSLARMYLELTDHPVAEVARLVGFSDPLHFSTRFRRAVGTSPRAHRRAHR</sequence>
<dbReference type="InterPro" id="IPR050204">
    <property type="entry name" value="AraC_XylS_family_regulators"/>
</dbReference>
<evidence type="ECO:0000313" key="7">
    <source>
        <dbReference type="Proteomes" id="UP000886842"/>
    </source>
</evidence>
<dbReference type="InterPro" id="IPR009057">
    <property type="entry name" value="Homeodomain-like_sf"/>
</dbReference>
<accession>A0A9D1GVW9</accession>
<dbReference type="Gene3D" id="1.10.10.60">
    <property type="entry name" value="Homeodomain-like"/>
    <property type="match status" value="2"/>
</dbReference>
<keyword evidence="3" id="KW-0010">Activator</keyword>
<dbReference type="GO" id="GO:0043565">
    <property type="term" value="F:sequence-specific DNA binding"/>
    <property type="evidence" value="ECO:0007669"/>
    <property type="project" value="InterPro"/>
</dbReference>
<dbReference type="Pfam" id="PF02311">
    <property type="entry name" value="AraC_binding"/>
    <property type="match status" value="1"/>
</dbReference>
<evidence type="ECO:0000256" key="4">
    <source>
        <dbReference type="ARBA" id="ARBA00023163"/>
    </source>
</evidence>
<evidence type="ECO:0000313" key="6">
    <source>
        <dbReference type="EMBL" id="HIT74277.1"/>
    </source>
</evidence>
<feature type="domain" description="HTH araC/xylS-type" evidence="5">
    <location>
        <begin position="181"/>
        <end position="279"/>
    </location>
</feature>
<reference evidence="6" key="2">
    <citation type="journal article" date="2021" name="PeerJ">
        <title>Extensive microbial diversity within the chicken gut microbiome revealed by metagenomics and culture.</title>
        <authorList>
            <person name="Gilroy R."/>
            <person name="Ravi A."/>
            <person name="Getino M."/>
            <person name="Pursley I."/>
            <person name="Horton D.L."/>
            <person name="Alikhan N.F."/>
            <person name="Baker D."/>
            <person name="Gharbi K."/>
            <person name="Hall N."/>
            <person name="Watson M."/>
            <person name="Adriaenssens E.M."/>
            <person name="Foster-Nyarko E."/>
            <person name="Jarju S."/>
            <person name="Secka A."/>
            <person name="Antonio M."/>
            <person name="Oren A."/>
            <person name="Chaudhuri R.R."/>
            <person name="La Ragione R."/>
            <person name="Hildebrand F."/>
            <person name="Pallen M.J."/>
        </authorList>
    </citation>
    <scope>NUCLEOTIDE SEQUENCE</scope>
    <source>
        <strain evidence="6">ChiGjej1B1-24693</strain>
    </source>
</reference>
<evidence type="ECO:0000259" key="5">
    <source>
        <dbReference type="PROSITE" id="PS01124"/>
    </source>
</evidence>
<name>A0A9D1GVW9_9ACTN</name>
<protein>
    <submittedName>
        <fullName evidence="6">Helix-turn-helix domain-containing protein</fullName>
    </submittedName>
</protein>
<dbReference type="SUPFAM" id="SSF51215">
    <property type="entry name" value="Regulatory protein AraC"/>
    <property type="match status" value="1"/>
</dbReference>
<dbReference type="AlphaFoldDB" id="A0A9D1GVW9"/>
<dbReference type="InterPro" id="IPR003313">
    <property type="entry name" value="AraC-bd"/>
</dbReference>
<gene>
    <name evidence="6" type="ORF">IAA98_01660</name>
</gene>
<dbReference type="InterPro" id="IPR018060">
    <property type="entry name" value="HTH_AraC"/>
</dbReference>
<organism evidence="6 7">
    <name type="scientific">Candidatus Avipropionibacterium avicola</name>
    <dbReference type="NCBI Taxonomy" id="2840701"/>
    <lineage>
        <taxon>Bacteria</taxon>
        <taxon>Bacillati</taxon>
        <taxon>Actinomycetota</taxon>
        <taxon>Actinomycetes</taxon>
        <taxon>Propionibacteriales</taxon>
        <taxon>Propionibacteriaceae</taxon>
        <taxon>Propionibacteriaceae incertae sedis</taxon>
        <taxon>Candidatus Avipropionibacterium</taxon>
    </lineage>
</organism>
<dbReference type="PROSITE" id="PS01124">
    <property type="entry name" value="HTH_ARAC_FAMILY_2"/>
    <property type="match status" value="1"/>
</dbReference>
<keyword evidence="4" id="KW-0804">Transcription</keyword>
<keyword evidence="1" id="KW-0805">Transcription regulation</keyword>
<dbReference type="Gene3D" id="2.60.120.280">
    <property type="entry name" value="Regulatory protein AraC"/>
    <property type="match status" value="1"/>
</dbReference>
<dbReference type="PANTHER" id="PTHR46796">
    <property type="entry name" value="HTH-TYPE TRANSCRIPTIONAL ACTIVATOR RHAS-RELATED"/>
    <property type="match status" value="1"/>
</dbReference>
<proteinExistence type="predicted"/>
<dbReference type="Pfam" id="PF12833">
    <property type="entry name" value="HTH_18"/>
    <property type="match status" value="1"/>
</dbReference>
<comment type="caution">
    <text evidence="6">The sequence shown here is derived from an EMBL/GenBank/DDBJ whole genome shotgun (WGS) entry which is preliminary data.</text>
</comment>
<dbReference type="EMBL" id="DVLP01000049">
    <property type="protein sequence ID" value="HIT74277.1"/>
    <property type="molecule type" value="Genomic_DNA"/>
</dbReference>
<dbReference type="GO" id="GO:0003700">
    <property type="term" value="F:DNA-binding transcription factor activity"/>
    <property type="evidence" value="ECO:0007669"/>
    <property type="project" value="InterPro"/>
</dbReference>